<protein>
    <submittedName>
        <fullName evidence="1">Uncharacterized protein</fullName>
    </submittedName>
</protein>
<dbReference type="GeneID" id="26260133"/>
<dbReference type="AlphaFoldDB" id="W7EW78"/>
<name>W7EW78_BIPV3</name>
<gene>
    <name evidence="1" type="ORF">COCVIDRAFT_95937</name>
</gene>
<evidence type="ECO:0000313" key="1">
    <source>
        <dbReference type="EMBL" id="EUN28287.1"/>
    </source>
</evidence>
<accession>W7EW78</accession>
<proteinExistence type="predicted"/>
<dbReference type="HOGENOM" id="CLU_3049998_0_0_1"/>
<keyword evidence="2" id="KW-1185">Reference proteome</keyword>
<dbReference type="Proteomes" id="UP000054337">
    <property type="component" value="Unassembled WGS sequence"/>
</dbReference>
<organism evidence="1 2">
    <name type="scientific">Bipolaris victoriae (strain FI3)</name>
    <name type="common">Victoria blight of oats agent</name>
    <name type="synonym">Cochliobolus victoriae</name>
    <dbReference type="NCBI Taxonomy" id="930091"/>
    <lineage>
        <taxon>Eukaryota</taxon>
        <taxon>Fungi</taxon>
        <taxon>Dikarya</taxon>
        <taxon>Ascomycota</taxon>
        <taxon>Pezizomycotina</taxon>
        <taxon>Dothideomycetes</taxon>
        <taxon>Pleosporomycetidae</taxon>
        <taxon>Pleosporales</taxon>
        <taxon>Pleosporineae</taxon>
        <taxon>Pleosporaceae</taxon>
        <taxon>Bipolaris</taxon>
    </lineage>
</organism>
<dbReference type="EMBL" id="KI968722">
    <property type="protein sequence ID" value="EUN28287.1"/>
    <property type="molecule type" value="Genomic_DNA"/>
</dbReference>
<sequence length="54" mass="5769">MHRLEPRNFKPGGLFFFFFNALGIRTLPSASILNVSTAGGGGVSSVTRMRLGGK</sequence>
<dbReference type="RefSeq" id="XP_014557875.1">
    <property type="nucleotide sequence ID" value="XM_014702389.1"/>
</dbReference>
<evidence type="ECO:0000313" key="2">
    <source>
        <dbReference type="Proteomes" id="UP000054337"/>
    </source>
</evidence>
<reference evidence="1 2" key="1">
    <citation type="journal article" date="2013" name="PLoS Genet.">
        <title>Comparative genome structure, secondary metabolite, and effector coding capacity across Cochliobolus pathogens.</title>
        <authorList>
            <person name="Condon B.J."/>
            <person name="Leng Y."/>
            <person name="Wu D."/>
            <person name="Bushley K.E."/>
            <person name="Ohm R.A."/>
            <person name="Otillar R."/>
            <person name="Martin J."/>
            <person name="Schackwitz W."/>
            <person name="Grimwood J."/>
            <person name="MohdZainudin N."/>
            <person name="Xue C."/>
            <person name="Wang R."/>
            <person name="Manning V.A."/>
            <person name="Dhillon B."/>
            <person name="Tu Z.J."/>
            <person name="Steffenson B.J."/>
            <person name="Salamov A."/>
            <person name="Sun H."/>
            <person name="Lowry S."/>
            <person name="LaButti K."/>
            <person name="Han J."/>
            <person name="Copeland A."/>
            <person name="Lindquist E."/>
            <person name="Barry K."/>
            <person name="Schmutz J."/>
            <person name="Baker S.E."/>
            <person name="Ciuffetti L.M."/>
            <person name="Grigoriev I.V."/>
            <person name="Zhong S."/>
            <person name="Turgeon B.G."/>
        </authorList>
    </citation>
    <scope>NUCLEOTIDE SEQUENCE [LARGE SCALE GENOMIC DNA]</scope>
    <source>
        <strain evidence="1 2">FI3</strain>
    </source>
</reference>